<dbReference type="OMA" id="KDIFVWH"/>
<dbReference type="CDD" id="cd04278">
    <property type="entry name" value="ZnMc_MMP"/>
    <property type="match status" value="1"/>
</dbReference>
<gene>
    <name evidence="28" type="primary">LOC100078875</name>
</gene>
<feature type="binding site" description="in inhibited form" evidence="22">
    <location>
        <position position="105"/>
    </location>
    <ligand>
        <name>Zn(2+)</name>
        <dbReference type="ChEBI" id="CHEBI:29105"/>
        <label>2</label>
        <note>catalytic</note>
    </ligand>
</feature>
<feature type="disulfide bond" evidence="23">
    <location>
        <begin position="290"/>
        <end position="477"/>
    </location>
</feature>
<evidence type="ECO:0000256" key="14">
    <source>
        <dbReference type="ARBA" id="ARBA00023105"/>
    </source>
</evidence>
<feature type="binding site" evidence="22">
    <location>
        <position position="209"/>
    </location>
    <ligand>
        <name>Zn(2+)</name>
        <dbReference type="ChEBI" id="CHEBI:29105"/>
        <label>1</label>
    </ligand>
</feature>
<dbReference type="KEGG" id="oaa:100078875"/>
<evidence type="ECO:0000256" key="24">
    <source>
        <dbReference type="PIRSR" id="PIRSR621190-4"/>
    </source>
</evidence>
<dbReference type="Gene3D" id="2.110.10.10">
    <property type="entry name" value="Hemopexin-like domain"/>
    <property type="match status" value="1"/>
</dbReference>
<dbReference type="SMART" id="SM00235">
    <property type="entry name" value="ZnMc"/>
    <property type="match status" value="1"/>
</dbReference>
<feature type="binding site" evidence="22">
    <location>
        <position position="183"/>
    </location>
    <ligand>
        <name>Zn(2+)</name>
        <dbReference type="ChEBI" id="CHEBI:29105"/>
        <label>1</label>
    </ligand>
</feature>
<feature type="repeat" description="Hemopexin" evidence="26">
    <location>
        <begin position="434"/>
        <end position="477"/>
    </location>
</feature>
<dbReference type="PANTHER" id="PTHR10201">
    <property type="entry name" value="MATRIX METALLOPROTEINASE"/>
    <property type="match status" value="1"/>
</dbReference>
<dbReference type="Pfam" id="PF01471">
    <property type="entry name" value="PG_binding_1"/>
    <property type="match status" value="1"/>
</dbReference>
<comment type="cofactor">
    <cofactor evidence="22">
        <name>Zn(2+)</name>
        <dbReference type="ChEBI" id="CHEBI:29105"/>
    </cofactor>
    <text evidence="22">Binds 2 Zn(2+) ions per subunit.</text>
</comment>
<dbReference type="OrthoDB" id="406838at2759"/>
<name>F7F710_ORNAN</name>
<accession>F7F710</accession>
<feature type="binding site" evidence="22">
    <location>
        <position position="341"/>
    </location>
    <ligand>
        <name>Ca(2+)</name>
        <dbReference type="ChEBI" id="CHEBI:29108"/>
        <label>4</label>
    </ligand>
</feature>
<evidence type="ECO:0000256" key="19">
    <source>
        <dbReference type="ARBA" id="ARBA00031807"/>
    </source>
</evidence>
<evidence type="ECO:0000256" key="26">
    <source>
        <dbReference type="PROSITE-ProRule" id="PRU01011"/>
    </source>
</evidence>
<dbReference type="HOGENOM" id="CLU_015489_6_0_1"/>
<dbReference type="eggNOG" id="KOG1565">
    <property type="taxonomic scope" value="Eukaryota"/>
</dbReference>
<keyword evidence="6" id="KW-0645">Protease</keyword>
<feature type="binding site" evidence="22">
    <location>
        <position position="205"/>
    </location>
    <ligand>
        <name>Ca(2+)</name>
        <dbReference type="ChEBI" id="CHEBI:29108"/>
        <label>2</label>
    </ligand>
</feature>
<keyword evidence="4" id="KW-0964">Secreted</keyword>
<comment type="cofactor">
    <cofactor evidence="22">
        <name>Ca(2+)</name>
        <dbReference type="ChEBI" id="CHEBI:29108"/>
    </cofactor>
    <text evidence="22">Can bind about 5 Ca(2+) ions per subunit.</text>
</comment>
<evidence type="ECO:0000256" key="11">
    <source>
        <dbReference type="ARBA" id="ARBA00022833"/>
    </source>
</evidence>
<feature type="binding site" evidence="22">
    <location>
        <position position="189"/>
    </location>
    <ligand>
        <name>Ca(2+)</name>
        <dbReference type="ChEBI" id="CHEBI:29108"/>
        <label>3</label>
    </ligand>
</feature>
<reference evidence="28" key="3">
    <citation type="submission" date="2025-09" db="UniProtKB">
        <authorList>
            <consortium name="Ensembl"/>
        </authorList>
    </citation>
    <scope>IDENTIFICATION</scope>
    <source>
        <strain evidence="28">Glennie</strain>
    </source>
</reference>
<dbReference type="InterPro" id="IPR033739">
    <property type="entry name" value="M10A_MMP"/>
</dbReference>
<dbReference type="InterPro" id="IPR001818">
    <property type="entry name" value="Pept_M10_metallopeptidase"/>
</dbReference>
<feature type="active site" evidence="20">
    <location>
        <position position="232"/>
    </location>
</feature>
<evidence type="ECO:0000256" key="12">
    <source>
        <dbReference type="ARBA" id="ARBA00022837"/>
    </source>
</evidence>
<dbReference type="FunFam" id="2.110.10.10:FF:000002">
    <property type="entry name" value="Matrix metallopeptidase 3"/>
    <property type="match status" value="1"/>
</dbReference>
<comment type="similarity">
    <text evidence="2">Belongs to the peptidase M10A family.</text>
</comment>
<evidence type="ECO:0000256" key="10">
    <source>
        <dbReference type="ARBA" id="ARBA00022801"/>
    </source>
</evidence>
<feature type="binding site" evidence="22">
    <location>
        <position position="391"/>
    </location>
    <ligand>
        <name>Ca(2+)</name>
        <dbReference type="ChEBI" id="CHEBI:29108"/>
        <label>5</label>
    </ligand>
</feature>
<feature type="short sequence motif" description="Cysteine switch" evidence="25">
    <location>
        <begin position="103"/>
        <end position="110"/>
    </location>
</feature>
<dbReference type="InParanoid" id="F7F710"/>
<evidence type="ECO:0000256" key="21">
    <source>
        <dbReference type="PIRSR" id="PIRSR001191-2"/>
    </source>
</evidence>
<keyword evidence="14" id="KW-0177">Collagen degradation</keyword>
<dbReference type="GO" id="GO:0008270">
    <property type="term" value="F:zinc ion binding"/>
    <property type="evidence" value="ECO:0007669"/>
    <property type="project" value="InterPro"/>
</dbReference>
<feature type="repeat" description="Hemopexin" evidence="26">
    <location>
        <begin position="287"/>
        <end position="336"/>
    </location>
</feature>
<keyword evidence="11 21" id="KW-0862">Zinc</keyword>
<feature type="binding site" evidence="22">
    <location>
        <position position="211"/>
    </location>
    <ligand>
        <name>Ca(2+)</name>
        <dbReference type="ChEBI" id="CHEBI:29108"/>
        <label>3</label>
    </ligand>
</feature>
<feature type="binding site" evidence="22">
    <location>
        <position position="214"/>
    </location>
    <ligand>
        <name>Ca(2+)</name>
        <dbReference type="ChEBI" id="CHEBI:29108"/>
        <label>1</label>
    </ligand>
</feature>
<evidence type="ECO:0000256" key="22">
    <source>
        <dbReference type="PIRSR" id="PIRSR621190-2"/>
    </source>
</evidence>
<dbReference type="Pfam" id="PF00413">
    <property type="entry name" value="Peptidase_M10"/>
    <property type="match status" value="1"/>
</dbReference>
<dbReference type="PRINTS" id="PR00138">
    <property type="entry name" value="MATRIXIN"/>
</dbReference>
<dbReference type="PROSITE" id="PS51642">
    <property type="entry name" value="HEMOPEXIN_2"/>
    <property type="match status" value="4"/>
</dbReference>
<dbReference type="InterPro" id="IPR036375">
    <property type="entry name" value="Hemopexin-like_dom_sf"/>
</dbReference>
<dbReference type="InterPro" id="IPR036365">
    <property type="entry name" value="PGBD-like_sf"/>
</dbReference>
<dbReference type="SUPFAM" id="SSF47090">
    <property type="entry name" value="PGBD-like"/>
    <property type="match status" value="1"/>
</dbReference>
<dbReference type="PIRSF" id="PIRSF001191">
    <property type="entry name" value="Peptidase_M10A_matrix"/>
    <property type="match status" value="1"/>
</dbReference>
<dbReference type="RefSeq" id="XP_007665029.1">
    <property type="nucleotide sequence ID" value="XM_007666839.3"/>
</dbReference>
<organism evidence="28 29">
    <name type="scientific">Ornithorhynchus anatinus</name>
    <name type="common">Duckbill platypus</name>
    <dbReference type="NCBI Taxonomy" id="9258"/>
    <lineage>
        <taxon>Eukaryota</taxon>
        <taxon>Metazoa</taxon>
        <taxon>Chordata</taxon>
        <taxon>Craniata</taxon>
        <taxon>Vertebrata</taxon>
        <taxon>Euteleostomi</taxon>
        <taxon>Mammalia</taxon>
        <taxon>Monotremata</taxon>
        <taxon>Ornithorhynchidae</taxon>
        <taxon>Ornithorhynchus</taxon>
    </lineage>
</organism>
<evidence type="ECO:0000256" key="15">
    <source>
        <dbReference type="ARBA" id="ARBA00023145"/>
    </source>
</evidence>
<dbReference type="Ensembl" id="ENSOANT00000030709.2">
    <property type="protein sequence ID" value="ENSOANP00000026909.2"/>
    <property type="gene ID" value="ENSOANG00000021139.2"/>
</dbReference>
<dbReference type="GeneTree" id="ENSGT00940000157450"/>
<dbReference type="AlphaFoldDB" id="F7F710"/>
<keyword evidence="29" id="KW-1185">Reference proteome</keyword>
<dbReference type="InterPro" id="IPR000585">
    <property type="entry name" value="Hemopexin-like_dom"/>
</dbReference>
<evidence type="ECO:0000256" key="17">
    <source>
        <dbReference type="ARBA" id="ARBA00023180"/>
    </source>
</evidence>
<evidence type="ECO:0000256" key="18">
    <source>
        <dbReference type="ARBA" id="ARBA00024705"/>
    </source>
</evidence>
<dbReference type="InterPro" id="IPR002477">
    <property type="entry name" value="Peptidoglycan-bd-like"/>
</dbReference>
<dbReference type="InterPro" id="IPR024079">
    <property type="entry name" value="MetalloPept_cat_dom_sf"/>
</dbReference>
<feature type="binding site" evidence="22">
    <location>
        <position position="188"/>
    </location>
    <ligand>
        <name>Ca(2+)</name>
        <dbReference type="ChEBI" id="CHEBI:29108"/>
        <label>3</label>
    </ligand>
</feature>
<evidence type="ECO:0000256" key="4">
    <source>
        <dbReference type="ARBA" id="ARBA00022525"/>
    </source>
</evidence>
<protein>
    <recommendedName>
        <fullName evidence="3">Collagenase 3</fullName>
    </recommendedName>
    <alternativeName>
        <fullName evidence="19">Matrix metalloproteinase-13</fullName>
    </alternativeName>
</protein>
<dbReference type="FunFam" id="3.40.390.10:FF:000007">
    <property type="entry name" value="Collagenase 3"/>
    <property type="match status" value="1"/>
</dbReference>
<dbReference type="GO" id="GO:0006508">
    <property type="term" value="P:proteolysis"/>
    <property type="evidence" value="ECO:0007669"/>
    <property type="project" value="UniProtKB-KW"/>
</dbReference>
<evidence type="ECO:0000256" key="23">
    <source>
        <dbReference type="PIRSR" id="PIRSR621190-3"/>
    </source>
</evidence>
<dbReference type="STRING" id="9258.ENSOANP00000026909"/>
<feature type="binding site" evidence="21">
    <location>
        <position position="241"/>
    </location>
    <ligand>
        <name>Zn(2+)</name>
        <dbReference type="ChEBI" id="CHEBI:29105"/>
        <label>2</label>
        <note>catalytic</note>
    </ligand>
</feature>
<dbReference type="InterPro" id="IPR021190">
    <property type="entry name" value="Pept_M10A"/>
</dbReference>
<evidence type="ECO:0000256" key="16">
    <source>
        <dbReference type="ARBA" id="ARBA00023157"/>
    </source>
</evidence>
<feature type="modified residue" description="Phosphotyrosine; by PKDCC" evidence="24">
    <location>
        <position position="372"/>
    </location>
</feature>
<dbReference type="GeneID" id="100078875"/>
<sequence>MVISGTKMQRAVSMLHIFLLWNLIFSWSLTLPFAPRSDPFPDDALHLAENYLNTFYQLPLSSGGLKTRNSFVAESKLQHMQSFFGLTATGHLSPETLDLMKQPRCGVPDVVEFNLFPRKLKWLTHNLTYRITNYTQDLSQETVDQAIQGAFKAWSDESLLNFTRISRGTADIMIAFGTKEHGDFFPFDGPLGKLAHAFPPGRGLGGDIHFDDDEIWTNDFKAFNLFAVAAHELGHALGLQHSSDPESLMYPIYKYTHPQGNILSEDDIKGIRALYGPRKRGIGSKAPKKCDPNFTVDAITNLRGEKLIFKDTFFWRQHPQLIEEKALPIHAFWPNLPHRIDAAYEDPGKDLVFIFGGDKFWALRGHVVLDDYPKGLSELGFPKYIGKIDAAVHDTQAAMTTFFTGNKYWRYSDERLSLEEGYPKLIQNDFPGIGNDLDAAYQQNGTIYFFSGSTQWEYSISQRRVTQTLKASCVLRC</sequence>
<feature type="binding site" evidence="22">
    <location>
        <position position="297"/>
    </location>
    <ligand>
        <name>Ca(2+)</name>
        <dbReference type="ChEBI" id="CHEBI:29108"/>
        <label>4</label>
    </ligand>
</feature>
<feature type="binding site" evidence="22">
    <location>
        <position position="212"/>
    </location>
    <ligand>
        <name>Ca(2+)</name>
        <dbReference type="ChEBI" id="CHEBI:29108"/>
        <label>1</label>
    </ligand>
</feature>
<feature type="binding site" evidence="22">
    <location>
        <position position="207"/>
    </location>
    <ligand>
        <name>Ca(2+)</name>
        <dbReference type="ChEBI" id="CHEBI:29108"/>
        <label>2</label>
    </ligand>
</feature>
<feature type="binding site" evidence="21">
    <location>
        <position position="231"/>
    </location>
    <ligand>
        <name>Zn(2+)</name>
        <dbReference type="ChEBI" id="CHEBI:29105"/>
        <label>2</label>
        <note>catalytic</note>
    </ligand>
</feature>
<keyword evidence="17" id="KW-0325">Glycoprotein</keyword>
<dbReference type="InterPro" id="IPR006026">
    <property type="entry name" value="Peptidase_Metallo"/>
</dbReference>
<keyword evidence="12 22" id="KW-0106">Calcium</keyword>
<keyword evidence="9" id="KW-0677">Repeat</keyword>
<dbReference type="GO" id="GO:0004222">
    <property type="term" value="F:metalloendopeptidase activity"/>
    <property type="evidence" value="ECO:0000318"/>
    <property type="project" value="GO_Central"/>
</dbReference>
<evidence type="ECO:0000256" key="6">
    <source>
        <dbReference type="ARBA" id="ARBA00022670"/>
    </source>
</evidence>
<dbReference type="Proteomes" id="UP000002279">
    <property type="component" value="Chromosome 20"/>
</dbReference>
<feature type="binding site" evidence="22">
    <location>
        <position position="343"/>
    </location>
    <ligand>
        <name>Ca(2+)</name>
        <dbReference type="ChEBI" id="CHEBI:29108"/>
        <label>5</label>
    </ligand>
</feature>
<evidence type="ECO:0000256" key="3">
    <source>
        <dbReference type="ARBA" id="ARBA00018037"/>
    </source>
</evidence>
<keyword evidence="16 23" id="KW-1015">Disulfide bond</keyword>
<feature type="binding site" evidence="22">
    <location>
        <position position="249"/>
    </location>
    <ligand>
        <name>Zn(2+)</name>
        <dbReference type="ChEBI" id="CHEBI:29105"/>
        <label>2</label>
        <note>catalytic</note>
    </ligand>
</feature>
<evidence type="ECO:0000256" key="9">
    <source>
        <dbReference type="ARBA" id="ARBA00022737"/>
    </source>
</evidence>
<feature type="binding site" evidence="21">
    <location>
        <position position="235"/>
    </location>
    <ligand>
        <name>Zn(2+)</name>
        <dbReference type="ChEBI" id="CHEBI:29105"/>
        <label>2</label>
        <note>catalytic</note>
    </ligand>
</feature>
<keyword evidence="8" id="KW-0732">Signal</keyword>
<feature type="binding site" evidence="22">
    <location>
        <position position="438"/>
    </location>
    <ligand>
        <name>Ca(2+)</name>
        <dbReference type="ChEBI" id="CHEBI:29108"/>
        <label>4</label>
    </ligand>
</feature>
<dbReference type="SMART" id="SM00120">
    <property type="entry name" value="HX"/>
    <property type="match status" value="4"/>
</dbReference>
<feature type="binding site" evidence="22">
    <location>
        <position position="196"/>
    </location>
    <ligand>
        <name>Zn(2+)</name>
        <dbReference type="ChEBI" id="CHEBI:29105"/>
        <label>1</label>
    </ligand>
</feature>
<evidence type="ECO:0000313" key="29">
    <source>
        <dbReference type="Proteomes" id="UP000002279"/>
    </source>
</evidence>
<dbReference type="GO" id="GO:0031012">
    <property type="term" value="C:extracellular matrix"/>
    <property type="evidence" value="ECO:0007669"/>
    <property type="project" value="InterPro"/>
</dbReference>
<feature type="binding site" evidence="22">
    <location>
        <position position="214"/>
    </location>
    <ligand>
        <name>Ca(2+)</name>
        <dbReference type="ChEBI" id="CHEBI:29108"/>
        <label>3</label>
    </ligand>
</feature>
<dbReference type="InterPro" id="IPR018486">
    <property type="entry name" value="Hemopexin_CS"/>
</dbReference>
<feature type="binding site" evidence="22">
    <location>
        <position position="137"/>
    </location>
    <ligand>
        <name>Ca(2+)</name>
        <dbReference type="ChEBI" id="CHEBI:29108"/>
        <label>1</label>
    </ligand>
</feature>
<evidence type="ECO:0000256" key="7">
    <source>
        <dbReference type="ARBA" id="ARBA00022723"/>
    </source>
</evidence>
<dbReference type="GO" id="GO:0030574">
    <property type="term" value="P:collagen catabolic process"/>
    <property type="evidence" value="ECO:0000318"/>
    <property type="project" value="GO_Central"/>
</dbReference>
<evidence type="ECO:0000256" key="20">
    <source>
        <dbReference type="PIRSR" id="PIRSR001191-1"/>
    </source>
</evidence>
<keyword evidence="10" id="KW-0378">Hydrolase</keyword>
<dbReference type="SUPFAM" id="SSF50923">
    <property type="entry name" value="Hemopexin-like domain"/>
    <property type="match status" value="1"/>
</dbReference>
<keyword evidence="5" id="KW-0272">Extracellular matrix</keyword>
<dbReference type="PANTHER" id="PTHR10201:SF165">
    <property type="entry name" value="COLLAGENASE 3"/>
    <property type="match status" value="1"/>
</dbReference>
<dbReference type="SUPFAM" id="SSF55486">
    <property type="entry name" value="Metalloproteases ('zincins'), catalytic domain"/>
    <property type="match status" value="1"/>
</dbReference>
<dbReference type="Bgee" id="ENSOANG00000021139">
    <property type="expression patterns" value="Expressed in ovary and 1 other cell type or tissue"/>
</dbReference>
<dbReference type="GO" id="GO:0030198">
    <property type="term" value="P:extracellular matrix organization"/>
    <property type="evidence" value="ECO:0000318"/>
    <property type="project" value="GO_Central"/>
</dbReference>
<keyword evidence="13" id="KW-0482">Metalloprotease</keyword>
<reference evidence="28 29" key="1">
    <citation type="journal article" date="2008" name="Nature">
        <title>Genome analysis of the platypus reveals unique signatures of evolution.</title>
        <authorList>
            <person name="Warren W.C."/>
            <person name="Hillier L.W."/>
            <person name="Marshall Graves J.A."/>
            <person name="Birney E."/>
            <person name="Ponting C.P."/>
            <person name="Grutzner F."/>
            <person name="Belov K."/>
            <person name="Miller W."/>
            <person name="Clarke L."/>
            <person name="Chinwalla A.T."/>
            <person name="Yang S.P."/>
            <person name="Heger A."/>
            <person name="Locke D.P."/>
            <person name="Miethke P."/>
            <person name="Waters P.D."/>
            <person name="Veyrunes F."/>
            <person name="Fulton L."/>
            <person name="Fulton B."/>
            <person name="Graves T."/>
            <person name="Wallis J."/>
            <person name="Puente X.S."/>
            <person name="Lopez-Otin C."/>
            <person name="Ordonez G.R."/>
            <person name="Eichler E.E."/>
            <person name="Chen L."/>
            <person name="Cheng Z."/>
            <person name="Deakin J.E."/>
            <person name="Alsop A."/>
            <person name="Thompson K."/>
            <person name="Kirby P."/>
            <person name="Papenfuss A.T."/>
            <person name="Wakefield M.J."/>
            <person name="Olender T."/>
            <person name="Lancet D."/>
            <person name="Huttley G.A."/>
            <person name="Smit A.F."/>
            <person name="Pask A."/>
            <person name="Temple-Smith P."/>
            <person name="Batzer M.A."/>
            <person name="Walker J.A."/>
            <person name="Konkel M.K."/>
            <person name="Harris R.S."/>
            <person name="Whittington C.M."/>
            <person name="Wong E.S."/>
            <person name="Gemmell N.J."/>
            <person name="Buschiazzo E."/>
            <person name="Vargas Jentzsch I.M."/>
            <person name="Merkel A."/>
            <person name="Schmitz J."/>
            <person name="Zemann A."/>
            <person name="Churakov G."/>
            <person name="Kriegs J.O."/>
            <person name="Brosius J."/>
            <person name="Murchison E.P."/>
            <person name="Sachidanandam R."/>
            <person name="Smith C."/>
            <person name="Hannon G.J."/>
            <person name="Tsend-Ayush E."/>
            <person name="McMillan D."/>
            <person name="Attenborough R."/>
            <person name="Rens W."/>
            <person name="Ferguson-Smith M."/>
            <person name="Lefevre C.M."/>
            <person name="Sharp J.A."/>
            <person name="Nicholas K.R."/>
            <person name="Ray D.A."/>
            <person name="Kube M."/>
            <person name="Reinhardt R."/>
            <person name="Pringle T.H."/>
            <person name="Taylor J."/>
            <person name="Jones R.C."/>
            <person name="Nixon B."/>
            <person name="Dacheux J.L."/>
            <person name="Niwa H."/>
            <person name="Sekita Y."/>
            <person name="Huang X."/>
            <person name="Stark A."/>
            <person name="Kheradpour P."/>
            <person name="Kellis M."/>
            <person name="Flicek P."/>
            <person name="Chen Y."/>
            <person name="Webber C."/>
            <person name="Hardison R."/>
            <person name="Nelson J."/>
            <person name="Hallsworth-Pepin K."/>
            <person name="Delehaunty K."/>
            <person name="Markovic C."/>
            <person name="Minx P."/>
            <person name="Feng Y."/>
            <person name="Kremitzki C."/>
            <person name="Mitreva M."/>
            <person name="Glasscock J."/>
            <person name="Wylie T."/>
            <person name="Wohldmann P."/>
            <person name="Thiru P."/>
            <person name="Nhan M.N."/>
            <person name="Pohl C.S."/>
            <person name="Smith S.M."/>
            <person name="Hou S."/>
            <person name="Nefedov M."/>
            <person name="de Jong P.J."/>
            <person name="Renfree M.B."/>
            <person name="Mardis E.R."/>
            <person name="Wilson R.K."/>
        </authorList>
    </citation>
    <scope>NUCLEOTIDE SEQUENCE [LARGE SCALE GENOMIC DNA]</scope>
    <source>
        <strain evidence="28 29">Glennie</strain>
    </source>
</reference>
<evidence type="ECO:0000256" key="2">
    <source>
        <dbReference type="ARBA" id="ARBA00010370"/>
    </source>
</evidence>
<feature type="binding site" evidence="22">
    <location>
        <position position="181"/>
    </location>
    <ligand>
        <name>Zn(2+)</name>
        <dbReference type="ChEBI" id="CHEBI:29105"/>
        <label>1</label>
    </ligand>
</feature>
<comment type="subcellular location">
    <subcellularLocation>
        <location evidence="1">Secreted</location>
        <location evidence="1">Extracellular space</location>
        <location evidence="1">Extracellular matrix</location>
    </subcellularLocation>
</comment>
<evidence type="ECO:0000256" key="1">
    <source>
        <dbReference type="ARBA" id="ARBA00004498"/>
    </source>
</evidence>
<reference evidence="28" key="2">
    <citation type="submission" date="2025-08" db="UniProtKB">
        <authorList>
            <consortium name="Ensembl"/>
        </authorList>
    </citation>
    <scope>IDENTIFICATION</scope>
    <source>
        <strain evidence="28">Glennie</strain>
    </source>
</reference>
<feature type="repeat" description="Hemopexin" evidence="26">
    <location>
        <begin position="337"/>
        <end position="383"/>
    </location>
</feature>
<dbReference type="InterPro" id="IPR018487">
    <property type="entry name" value="Hemopexin-like_repeat"/>
</dbReference>
<keyword evidence="7 21" id="KW-0479">Metal-binding</keyword>
<dbReference type="Gene3D" id="3.40.390.10">
    <property type="entry name" value="Collagenase (Catalytic Domain)"/>
    <property type="match status" value="1"/>
</dbReference>
<feature type="binding site" evidence="22">
    <location>
        <position position="171"/>
    </location>
    <ligand>
        <name>Ca(2+)</name>
        <dbReference type="ChEBI" id="CHEBI:29108"/>
        <label>2</label>
    </ligand>
</feature>
<dbReference type="GO" id="GO:0005615">
    <property type="term" value="C:extracellular space"/>
    <property type="evidence" value="ECO:0000318"/>
    <property type="project" value="GO_Central"/>
</dbReference>
<feature type="binding site" evidence="22">
    <location>
        <position position="299"/>
    </location>
    <ligand>
        <name>Ca(2+)</name>
        <dbReference type="ChEBI" id="CHEBI:29108"/>
        <label>5</label>
    </ligand>
</feature>
<dbReference type="CDD" id="cd00094">
    <property type="entry name" value="HX"/>
    <property type="match status" value="1"/>
</dbReference>
<evidence type="ECO:0000256" key="25">
    <source>
        <dbReference type="PIRSR" id="PIRSR621190-5"/>
    </source>
</evidence>
<feature type="repeat" description="Hemopexin" evidence="26">
    <location>
        <begin position="385"/>
        <end position="433"/>
    </location>
</feature>
<evidence type="ECO:0000256" key="13">
    <source>
        <dbReference type="ARBA" id="ARBA00023049"/>
    </source>
</evidence>
<dbReference type="PROSITE" id="PS00546">
    <property type="entry name" value="CYSTEINE_SWITCH"/>
    <property type="match status" value="1"/>
</dbReference>
<evidence type="ECO:0000256" key="8">
    <source>
        <dbReference type="ARBA" id="ARBA00022729"/>
    </source>
</evidence>
<keyword evidence="15" id="KW-0865">Zymogen</keyword>
<dbReference type="InterPro" id="IPR021158">
    <property type="entry name" value="Pept_M10A_Zn_BS"/>
</dbReference>
<evidence type="ECO:0000259" key="27">
    <source>
        <dbReference type="SMART" id="SM00235"/>
    </source>
</evidence>
<dbReference type="PROSITE" id="PS00024">
    <property type="entry name" value="HEMOPEXIN"/>
    <property type="match status" value="1"/>
</dbReference>
<comment type="function">
    <text evidence="18">Plays a role in the degradation of extracellular matrix proteins including fibrillar collagen, fibronectin, TNC and ACAN. Cleaves triple helical collagens, including type I, type II and type III collagen, but has the highest activity with soluble type II collagen. Can also degrade collagen type IV, type XIV and type X. May also function by activating or degrading key regulatory proteins, such as TGFB1 and CCN2. Plays a role in wound healing, tissue remodeling, cartilage degradation, bone development, bone mineralization and ossification. Required for normal embryonic bone development and ossification. Plays a role in the healing of bone fractures via endochondral ossification. Plays a role in wound healing, probably by a mechanism that involves proteolytic activation of TGFB1 and degradation of CCN2. Plays a role in keratinocyte migration during wound healing. May play a role in cell migration and in tumor cell invasion.</text>
</comment>
<feature type="domain" description="Peptidase metallopeptidase" evidence="27">
    <location>
        <begin position="118"/>
        <end position="277"/>
    </location>
</feature>
<evidence type="ECO:0000313" key="28">
    <source>
        <dbReference type="Ensembl" id="ENSOANP00000026909.2"/>
    </source>
</evidence>
<proteinExistence type="inferred from homology"/>
<dbReference type="Pfam" id="PF00045">
    <property type="entry name" value="Hemopexin"/>
    <property type="match status" value="4"/>
</dbReference>
<evidence type="ECO:0000256" key="5">
    <source>
        <dbReference type="ARBA" id="ARBA00022530"/>
    </source>
</evidence>